<keyword evidence="1" id="KW-0472">Membrane</keyword>
<feature type="transmembrane region" description="Helical" evidence="1">
    <location>
        <begin position="12"/>
        <end position="33"/>
    </location>
</feature>
<dbReference type="Proteomes" id="UP000638014">
    <property type="component" value="Unassembled WGS sequence"/>
</dbReference>
<evidence type="ECO:0000256" key="1">
    <source>
        <dbReference type="SAM" id="Phobius"/>
    </source>
</evidence>
<evidence type="ECO:0000313" key="3">
    <source>
        <dbReference type="Proteomes" id="UP000638014"/>
    </source>
</evidence>
<feature type="transmembrane region" description="Helical" evidence="1">
    <location>
        <begin position="39"/>
        <end position="58"/>
    </location>
</feature>
<proteinExistence type="predicted"/>
<accession>A0A8J6R2N8</accession>
<evidence type="ECO:0000313" key="2">
    <source>
        <dbReference type="EMBL" id="MBD1389110.1"/>
    </source>
</evidence>
<name>A0A8J6R2N8_9GAMM</name>
<reference evidence="2" key="1">
    <citation type="submission" date="2020-09" db="EMBL/GenBank/DDBJ databases">
        <title>A novel bacterium of genus Neiella, isolated from South China Sea.</title>
        <authorList>
            <person name="Huang H."/>
            <person name="Mo K."/>
            <person name="Hu Y."/>
        </authorList>
    </citation>
    <scope>NUCLEOTIDE SEQUENCE</scope>
    <source>
        <strain evidence="2">HB171785</strain>
    </source>
</reference>
<dbReference type="RefSeq" id="WP_191144217.1">
    <property type="nucleotide sequence ID" value="NZ_JACXAF010000007.1"/>
</dbReference>
<sequence>MNTLAALNKGWIFWLDRAGIYALPLGGITTMFLVPTQGLSWSFCLSIVVGVSLTCAIAHHLCLYHLVKCPECGWNLTKFKDGKRIQPKYVYNAFRAGRPCLKCGWEPGKPAAPDQ</sequence>
<dbReference type="EMBL" id="JACXAF010000007">
    <property type="protein sequence ID" value="MBD1389110.1"/>
    <property type="molecule type" value="Genomic_DNA"/>
</dbReference>
<dbReference type="AlphaFoldDB" id="A0A8J6R2N8"/>
<keyword evidence="3" id="KW-1185">Reference proteome</keyword>
<protein>
    <submittedName>
        <fullName evidence="2">Uncharacterized protein</fullName>
    </submittedName>
</protein>
<organism evidence="2 3">
    <name type="scientific">Neiella litorisoli</name>
    <dbReference type="NCBI Taxonomy" id="2771431"/>
    <lineage>
        <taxon>Bacteria</taxon>
        <taxon>Pseudomonadati</taxon>
        <taxon>Pseudomonadota</taxon>
        <taxon>Gammaproteobacteria</taxon>
        <taxon>Alteromonadales</taxon>
        <taxon>Echinimonadaceae</taxon>
        <taxon>Neiella</taxon>
    </lineage>
</organism>
<gene>
    <name evidence="2" type="ORF">IC617_06680</name>
</gene>
<keyword evidence="1" id="KW-0812">Transmembrane</keyword>
<comment type="caution">
    <text evidence="2">The sequence shown here is derived from an EMBL/GenBank/DDBJ whole genome shotgun (WGS) entry which is preliminary data.</text>
</comment>
<keyword evidence="1" id="KW-1133">Transmembrane helix</keyword>